<organism evidence="2 3">
    <name type="scientific">Streptomonospora litoralis</name>
    <dbReference type="NCBI Taxonomy" id="2498135"/>
    <lineage>
        <taxon>Bacteria</taxon>
        <taxon>Bacillati</taxon>
        <taxon>Actinomycetota</taxon>
        <taxon>Actinomycetes</taxon>
        <taxon>Streptosporangiales</taxon>
        <taxon>Nocardiopsidaceae</taxon>
        <taxon>Streptomonospora</taxon>
    </lineage>
</organism>
<dbReference type="InterPro" id="IPR029063">
    <property type="entry name" value="SAM-dependent_MTases_sf"/>
</dbReference>
<feature type="region of interest" description="Disordered" evidence="1">
    <location>
        <begin position="1"/>
        <end position="48"/>
    </location>
</feature>
<dbReference type="PIRSF" id="PIRSF017393">
    <property type="entry name" value="MTase_SAV2177"/>
    <property type="match status" value="1"/>
</dbReference>
<dbReference type="EMBL" id="CP036455">
    <property type="protein sequence ID" value="QBI56307.1"/>
    <property type="molecule type" value="Genomic_DNA"/>
</dbReference>
<dbReference type="InterPro" id="IPR006764">
    <property type="entry name" value="SAM_dep_MeTrfase_SAV2177_type"/>
</dbReference>
<proteinExistence type="predicted"/>
<keyword evidence="2" id="KW-0489">Methyltransferase</keyword>
<dbReference type="GO" id="GO:0032259">
    <property type="term" value="P:methylation"/>
    <property type="evidence" value="ECO:0007669"/>
    <property type="project" value="UniProtKB-KW"/>
</dbReference>
<dbReference type="Proteomes" id="UP000292235">
    <property type="component" value="Chromosome"/>
</dbReference>
<evidence type="ECO:0000256" key="1">
    <source>
        <dbReference type="SAM" id="MobiDB-lite"/>
    </source>
</evidence>
<keyword evidence="2" id="KW-0808">Transferase</keyword>
<keyword evidence="3" id="KW-1185">Reference proteome</keyword>
<gene>
    <name evidence="2" type="ORF">EKD16_22770</name>
</gene>
<dbReference type="SUPFAM" id="SSF53335">
    <property type="entry name" value="S-adenosyl-L-methionine-dependent methyltransferases"/>
    <property type="match status" value="1"/>
</dbReference>
<dbReference type="Pfam" id="PF04672">
    <property type="entry name" value="Methyltransf_19"/>
    <property type="match status" value="1"/>
</dbReference>
<feature type="compositionally biased region" description="Low complexity" evidence="1">
    <location>
        <begin position="12"/>
        <end position="25"/>
    </location>
</feature>
<evidence type="ECO:0000313" key="2">
    <source>
        <dbReference type="EMBL" id="QBI56307.1"/>
    </source>
</evidence>
<dbReference type="Gene3D" id="3.40.50.150">
    <property type="entry name" value="Vaccinia Virus protein VP39"/>
    <property type="match status" value="1"/>
</dbReference>
<dbReference type="KEGG" id="strr:EKD16_22770"/>
<accession>A0A4P6QAK6</accession>
<protein>
    <submittedName>
        <fullName evidence="2">S-adenosyl methyltransferase</fullName>
    </submittedName>
</protein>
<reference evidence="2 3" key="1">
    <citation type="submission" date="2019-02" db="EMBL/GenBank/DDBJ databases">
        <authorList>
            <person name="Khodamoradi S."/>
            <person name="Hahnke R.L."/>
            <person name="Kaempfer P."/>
            <person name="Schumann P."/>
            <person name="Rohde M."/>
            <person name="Steinert M."/>
            <person name="Luzhetskyy A."/>
            <person name="Wink J."/>
            <person name="Ruckert C."/>
        </authorList>
    </citation>
    <scope>NUCLEOTIDE SEQUENCE [LARGE SCALE GENOMIC DNA]</scope>
    <source>
        <strain evidence="2 3">M2</strain>
    </source>
</reference>
<evidence type="ECO:0000313" key="3">
    <source>
        <dbReference type="Proteomes" id="UP000292235"/>
    </source>
</evidence>
<sequence length="305" mass="32240">MYESDESGTPGGSARSAGAEAAGNGVTEPWRAAEGGREPRAASPAGIDTSVAHNARVWNYWLGGKDNYGPDRGAGDHVRSLFPSIVDVARADRAFLRRVVHHLVGGVGLRQFLDVGTGLPTADNTHEVAQAVAPESRVVYVDNDPLVLVHAQALLTSRPPGVTDYIEADIRDPERILETARSTLDFDRPIGLILLGVLNFVLDTEEAAAVVGRLVDALPPGSHVALTHPTLEMGGEANAAAMEFWNENATPPITPRTVAEISAFVDGLEILEPGVVSCAEWRPDSAEADGGPQRVAQVGIVARKS</sequence>
<name>A0A4P6QAK6_9ACTN</name>
<dbReference type="GO" id="GO:0008168">
    <property type="term" value="F:methyltransferase activity"/>
    <property type="evidence" value="ECO:0007669"/>
    <property type="project" value="UniProtKB-KW"/>
</dbReference>
<dbReference type="AlphaFoldDB" id="A0A4P6QAK6"/>